<keyword evidence="1" id="KW-1133">Transmembrane helix</keyword>
<feature type="transmembrane region" description="Helical" evidence="1">
    <location>
        <begin position="397"/>
        <end position="414"/>
    </location>
</feature>
<feature type="transmembrane region" description="Helical" evidence="1">
    <location>
        <begin position="372"/>
        <end position="391"/>
    </location>
</feature>
<accession>A0ABV6J3V2</accession>
<keyword evidence="3" id="KW-1185">Reference proteome</keyword>
<protein>
    <submittedName>
        <fullName evidence="2">DUF5693 family protein</fullName>
    </submittedName>
</protein>
<dbReference type="Proteomes" id="UP001589818">
    <property type="component" value="Unassembled WGS sequence"/>
</dbReference>
<feature type="transmembrane region" description="Helical" evidence="1">
    <location>
        <begin position="654"/>
        <end position="678"/>
    </location>
</feature>
<dbReference type="RefSeq" id="WP_204820061.1">
    <property type="nucleotide sequence ID" value="NZ_JANHOF010000010.1"/>
</dbReference>
<dbReference type="EMBL" id="JBHLVF010000008">
    <property type="protein sequence ID" value="MFC0390431.1"/>
    <property type="molecule type" value="Genomic_DNA"/>
</dbReference>
<feature type="transmembrane region" description="Helical" evidence="1">
    <location>
        <begin position="549"/>
        <end position="572"/>
    </location>
</feature>
<dbReference type="InterPro" id="IPR043748">
    <property type="entry name" value="DUF5693"/>
</dbReference>
<feature type="transmembrane region" description="Helical" evidence="1">
    <location>
        <begin position="515"/>
        <end position="537"/>
    </location>
</feature>
<reference evidence="2 3" key="1">
    <citation type="submission" date="2024-09" db="EMBL/GenBank/DDBJ databases">
        <authorList>
            <person name="Sun Q."/>
            <person name="Mori K."/>
        </authorList>
    </citation>
    <scope>NUCLEOTIDE SEQUENCE [LARGE SCALE GENOMIC DNA]</scope>
    <source>
        <strain evidence="2 3">CCM 4839</strain>
    </source>
</reference>
<keyword evidence="1" id="KW-0472">Membrane</keyword>
<gene>
    <name evidence="2" type="ORF">ACFFJ8_03470</name>
</gene>
<feature type="transmembrane region" description="Helical" evidence="1">
    <location>
        <begin position="611"/>
        <end position="634"/>
    </location>
</feature>
<proteinExistence type="predicted"/>
<dbReference type="Pfam" id="PF18949">
    <property type="entry name" value="DUF5693"/>
    <property type="match status" value="1"/>
</dbReference>
<feature type="transmembrane region" description="Helical" evidence="1">
    <location>
        <begin position="478"/>
        <end position="503"/>
    </location>
</feature>
<keyword evidence="1" id="KW-0812">Transmembrane</keyword>
<comment type="caution">
    <text evidence="2">The sequence shown here is derived from an EMBL/GenBank/DDBJ whole genome shotgun (WGS) entry which is preliminary data.</text>
</comment>
<evidence type="ECO:0000256" key="1">
    <source>
        <dbReference type="SAM" id="Phobius"/>
    </source>
</evidence>
<organism evidence="2 3">
    <name type="scientific">Paenibacillus mendelii</name>
    <dbReference type="NCBI Taxonomy" id="206163"/>
    <lineage>
        <taxon>Bacteria</taxon>
        <taxon>Bacillati</taxon>
        <taxon>Bacillota</taxon>
        <taxon>Bacilli</taxon>
        <taxon>Bacillales</taxon>
        <taxon>Paenibacillaceae</taxon>
        <taxon>Paenibacillus</taxon>
    </lineage>
</organism>
<feature type="transmembrane region" description="Helical" evidence="1">
    <location>
        <begin position="421"/>
        <end position="440"/>
    </location>
</feature>
<sequence length="701" mass="77281">MQQSWQQWNRKARALMWVLTLVGVLAALPLGATRWQMEETAKKVEFVFDYRALVQVASYQAHPKEFIDEQLTNMKDAGIHSMAVYESTLEEMIWADRLSVYNSESASELAGKPVPRDENYTYIQFAGKEEETALRPMIEATFAGWDIPVKPWSFEGGSGLILETPTENALLKPMYPDPMSVQTIRDKGLAILLRLSDRMTYDQEATDQLLASYQEMGVKRILFDGTAVKGYRDNPEMKSIAGFASLLKQYGIGIVTIENSKPQKGLNSLAYLTDYNVARLYSLSDSDAATMSPEAISDRFQLAAKDRNIRMFFLKAAPSRNSEKSSVVHPLNNIYDALKGPEGAVAKLEGLGFSMGYAEPFDYQSPSWHKPLKAVICLGAVALIALLVSAFLPSVAIPVFLLGLLGCAGLYVVSKPMLEQGLALGAAISAPTLGIIWAIGRVRAHTTGNLRPVGGAADTPPATGMRWFFPGLSAGRRLTMALSIFAMTSVISMLGTPYVFGLLNNITYSLVLEQFRGVSLLHLAPIALSALYVFLFTGDSVIGNIRKLLMMQITVLWVVVVAVLGIAGMYYLSRTGNEGQAPQLELVFRNILESAFGVRPRFKEFMLSHPLFLFGLFLALRYRAAWVFFIVGSIGQLSMVDTLAHIHTPLYISLIRVALGLGMGAIIGLVFIAVWQVLEGVWKRWLSRIALKVQHSFKSGA</sequence>
<evidence type="ECO:0000313" key="2">
    <source>
        <dbReference type="EMBL" id="MFC0390431.1"/>
    </source>
</evidence>
<evidence type="ECO:0000313" key="3">
    <source>
        <dbReference type="Proteomes" id="UP001589818"/>
    </source>
</evidence>
<name>A0ABV6J3V2_9BACL</name>
<feature type="transmembrane region" description="Helical" evidence="1">
    <location>
        <begin position="14"/>
        <end position="33"/>
    </location>
</feature>